<dbReference type="InterPro" id="IPR013324">
    <property type="entry name" value="RNA_pol_sigma_r3/r4-like"/>
</dbReference>
<dbReference type="InterPro" id="IPR013249">
    <property type="entry name" value="RNA_pol_sigma70_r4_t2"/>
</dbReference>
<dbReference type="PANTHER" id="PTHR43133">
    <property type="entry name" value="RNA POLYMERASE ECF-TYPE SIGMA FACTO"/>
    <property type="match status" value="1"/>
</dbReference>
<evidence type="ECO:0000259" key="5">
    <source>
        <dbReference type="Pfam" id="PF04542"/>
    </source>
</evidence>
<feature type="domain" description="RNA polymerase sigma factor 70 region 4 type 2" evidence="6">
    <location>
        <begin position="164"/>
        <end position="213"/>
    </location>
</feature>
<dbReference type="CDD" id="cd06171">
    <property type="entry name" value="Sigma70_r4"/>
    <property type="match status" value="1"/>
</dbReference>
<dbReference type="InterPro" id="IPR014284">
    <property type="entry name" value="RNA_pol_sigma-70_dom"/>
</dbReference>
<keyword evidence="4" id="KW-0804">Transcription</keyword>
<keyword evidence="2" id="KW-0805">Transcription regulation</keyword>
<proteinExistence type="inferred from homology"/>
<dbReference type="InterPro" id="IPR007627">
    <property type="entry name" value="RNA_pol_sigma70_r2"/>
</dbReference>
<evidence type="ECO:0008006" key="9">
    <source>
        <dbReference type="Google" id="ProtNLM"/>
    </source>
</evidence>
<keyword evidence="8" id="KW-1185">Reference proteome</keyword>
<dbReference type="InterPro" id="IPR039425">
    <property type="entry name" value="RNA_pol_sigma-70-like"/>
</dbReference>
<dbReference type="Pfam" id="PF08281">
    <property type="entry name" value="Sigma70_r4_2"/>
    <property type="match status" value="1"/>
</dbReference>
<reference evidence="7 8" key="1">
    <citation type="journal article" date="2019" name="Sci. Rep.">
        <title>Sulfobacillus thermotolerans: new insights into resistance and metabolic capacities of acidophilic chemolithotrophs.</title>
        <authorList>
            <person name="Panyushkina A.E."/>
            <person name="Babenko V.V."/>
            <person name="Nikitina A.S."/>
            <person name="Selezneva O.V."/>
            <person name="Tsaplina I.A."/>
            <person name="Letarova M.A."/>
            <person name="Kostryukova E.S."/>
            <person name="Letarov A.V."/>
        </authorList>
    </citation>
    <scope>NUCLEOTIDE SEQUENCE [LARGE SCALE GENOMIC DNA]</scope>
    <source>
        <strain evidence="7 8">Kr1</strain>
    </source>
</reference>
<dbReference type="NCBIfam" id="TIGR02937">
    <property type="entry name" value="sigma70-ECF"/>
    <property type="match status" value="1"/>
</dbReference>
<evidence type="ECO:0000256" key="4">
    <source>
        <dbReference type="ARBA" id="ARBA00023163"/>
    </source>
</evidence>
<feature type="domain" description="RNA polymerase sigma-70 region 2" evidence="5">
    <location>
        <begin position="66"/>
        <end position="134"/>
    </location>
</feature>
<dbReference type="PANTHER" id="PTHR43133:SF62">
    <property type="entry name" value="RNA POLYMERASE SIGMA FACTOR SIGZ"/>
    <property type="match status" value="1"/>
</dbReference>
<dbReference type="SUPFAM" id="SSF88659">
    <property type="entry name" value="Sigma3 and sigma4 domains of RNA polymerase sigma factors"/>
    <property type="match status" value="1"/>
</dbReference>
<protein>
    <recommendedName>
        <fullName evidence="9">RNA polymerase subunit sigma-24</fullName>
    </recommendedName>
</protein>
<dbReference type="Gene3D" id="1.10.10.10">
    <property type="entry name" value="Winged helix-like DNA-binding domain superfamily/Winged helix DNA-binding domain"/>
    <property type="match status" value="1"/>
</dbReference>
<evidence type="ECO:0000256" key="3">
    <source>
        <dbReference type="ARBA" id="ARBA00023082"/>
    </source>
</evidence>
<evidence type="ECO:0000256" key="1">
    <source>
        <dbReference type="ARBA" id="ARBA00010641"/>
    </source>
</evidence>
<organism evidence="7 8">
    <name type="scientific">Sulfobacillus thermotolerans</name>
    <dbReference type="NCBI Taxonomy" id="338644"/>
    <lineage>
        <taxon>Bacteria</taxon>
        <taxon>Bacillati</taxon>
        <taxon>Bacillota</taxon>
        <taxon>Clostridia</taxon>
        <taxon>Eubacteriales</taxon>
        <taxon>Clostridiales Family XVII. Incertae Sedis</taxon>
        <taxon>Sulfobacillus</taxon>
    </lineage>
</organism>
<name>A0ABM6RS11_9FIRM</name>
<dbReference type="Proteomes" id="UP000325292">
    <property type="component" value="Chromosome"/>
</dbReference>
<dbReference type="SUPFAM" id="SSF88946">
    <property type="entry name" value="Sigma2 domain of RNA polymerase sigma factors"/>
    <property type="match status" value="1"/>
</dbReference>
<evidence type="ECO:0000256" key="2">
    <source>
        <dbReference type="ARBA" id="ARBA00023015"/>
    </source>
</evidence>
<dbReference type="EMBL" id="CP019454">
    <property type="protein sequence ID" value="AUW94165.1"/>
    <property type="molecule type" value="Genomic_DNA"/>
</dbReference>
<dbReference type="InterPro" id="IPR036388">
    <property type="entry name" value="WH-like_DNA-bd_sf"/>
</dbReference>
<sequence length="233" mass="27071">MGFIQCFYTLKISSTNSVGFSCYDDFKTKTTFLGRWMKTQGEDEQRTDLELMVRIQAGDQDAFAILYNRYAPRVLGLTRRIIFDDRESEDVMQIVFLNIWQRCHAYKPERGSVEAYIFQIAKSRIIDALRQKRRVVTEVSSTFLDEPAPSEDEMAKIDALLTARQLIQPLSSQERQAIILTVYGGFSQREIAQMLRKPLGSVKSWIHRGLHKLRTALETHQETERREPRGPFN</sequence>
<dbReference type="Gene3D" id="1.10.1740.10">
    <property type="match status" value="1"/>
</dbReference>
<accession>A0ABM6RS11</accession>
<evidence type="ECO:0000259" key="6">
    <source>
        <dbReference type="Pfam" id="PF08281"/>
    </source>
</evidence>
<dbReference type="Pfam" id="PF04542">
    <property type="entry name" value="Sigma70_r2"/>
    <property type="match status" value="1"/>
</dbReference>
<dbReference type="InterPro" id="IPR013325">
    <property type="entry name" value="RNA_pol_sigma_r2"/>
</dbReference>
<evidence type="ECO:0000313" key="7">
    <source>
        <dbReference type="EMBL" id="AUW94165.1"/>
    </source>
</evidence>
<gene>
    <name evidence="7" type="ORF">BXT84_09535</name>
</gene>
<keyword evidence="3" id="KW-0731">Sigma factor</keyword>
<comment type="similarity">
    <text evidence="1">Belongs to the sigma-70 factor family. ECF subfamily.</text>
</comment>
<evidence type="ECO:0000313" key="8">
    <source>
        <dbReference type="Proteomes" id="UP000325292"/>
    </source>
</evidence>